<evidence type="ECO:0000256" key="1">
    <source>
        <dbReference type="SAM" id="MobiDB-lite"/>
    </source>
</evidence>
<comment type="caution">
    <text evidence="2">The sequence shown here is derived from an EMBL/GenBank/DDBJ whole genome shotgun (WGS) entry which is preliminary data.</text>
</comment>
<feature type="region of interest" description="Disordered" evidence="1">
    <location>
        <begin position="122"/>
        <end position="154"/>
    </location>
</feature>
<name>A0A0F4ZJQ5_9PEZI</name>
<feature type="region of interest" description="Disordered" evidence="1">
    <location>
        <begin position="265"/>
        <end position="341"/>
    </location>
</feature>
<accession>A0A0F4ZJQ5</accession>
<evidence type="ECO:0000313" key="2">
    <source>
        <dbReference type="EMBL" id="KKA30445.1"/>
    </source>
</evidence>
<protein>
    <submittedName>
        <fullName evidence="2">Uncharacterized protein</fullName>
    </submittedName>
</protein>
<evidence type="ECO:0000313" key="3">
    <source>
        <dbReference type="Proteomes" id="UP000033483"/>
    </source>
</evidence>
<dbReference type="EMBL" id="LAEV01000372">
    <property type="protein sequence ID" value="KKA30445.1"/>
    <property type="molecule type" value="Genomic_DNA"/>
</dbReference>
<reference evidence="2 3" key="1">
    <citation type="submission" date="2015-03" db="EMBL/GenBank/DDBJ databases">
        <authorList>
            <person name="Radwan O."/>
            <person name="Al-Naeli F.A."/>
            <person name="Rendon G.A."/>
            <person name="Fields C."/>
        </authorList>
    </citation>
    <scope>NUCLEOTIDE SEQUENCE [LARGE SCALE GENOMIC DNA]</scope>
    <source>
        <strain evidence="2">CR-DP1</strain>
    </source>
</reference>
<organism evidence="2 3">
    <name type="scientific">Thielaviopsis punctulata</name>
    <dbReference type="NCBI Taxonomy" id="72032"/>
    <lineage>
        <taxon>Eukaryota</taxon>
        <taxon>Fungi</taxon>
        <taxon>Dikarya</taxon>
        <taxon>Ascomycota</taxon>
        <taxon>Pezizomycotina</taxon>
        <taxon>Sordariomycetes</taxon>
        <taxon>Hypocreomycetidae</taxon>
        <taxon>Microascales</taxon>
        <taxon>Ceratocystidaceae</taxon>
        <taxon>Thielaviopsis</taxon>
    </lineage>
</organism>
<feature type="compositionally biased region" description="Low complexity" evidence="1">
    <location>
        <begin position="280"/>
        <end position="294"/>
    </location>
</feature>
<proteinExistence type="predicted"/>
<gene>
    <name evidence="2" type="ORF">TD95_000620</name>
</gene>
<dbReference type="AlphaFoldDB" id="A0A0F4ZJQ5"/>
<dbReference type="OrthoDB" id="2534759at2759"/>
<dbReference type="PANTHER" id="PTHR38702:SF1">
    <property type="entry name" value="CALPONIN-HOMOLOGY (CH) DOMAIN-CONTAINING PROTEIN"/>
    <property type="match status" value="1"/>
</dbReference>
<feature type="compositionally biased region" description="Acidic residues" evidence="1">
    <location>
        <begin position="295"/>
        <end position="316"/>
    </location>
</feature>
<dbReference type="PANTHER" id="PTHR38702">
    <property type="entry name" value="CALPONIN-HOMOLOGY (CH) DOMAIN-CONTAINING PROTEIN"/>
    <property type="match status" value="1"/>
</dbReference>
<dbReference type="Proteomes" id="UP000033483">
    <property type="component" value="Unassembled WGS sequence"/>
</dbReference>
<sequence>MSVSKSATATTPAPAFSCASPTSPNFDLKSISLPHDPDLDIKTPKSPALQSAATSLAISRSLSDASISTAAEQAAVANAAIHMSRQSHSFKSFNVSQSTPATNPSALALLSPYGDDIAPDMQTEPFPTTDGAMDMDPKDPGQTTTTTKRSKRRGYMRPQGTDFAASARHRESVLSLGSIAHIQYYFARTGLLDGKGAQLARKNKNKRATLDLSKHVQPLRSPSLVAIDSDGAKTRHLSLMFGGGGSNGGDKQILLESPMQDGYFDSKYTIKSSPGATPKSPSESSESDTSASATTDDDDTSAVYSDEDEDEDEDDVGMLPPTTSTFRAAEKHIEPPPSISELKRDLRNALSAATTALEDVLAHKTGGSPRKNSVTSTTSARVDTQSWFEVQGMHILDVMTMAIRAAKMYYTAHENPERLDSIKPEREVRSELLSVMECLRQMATRDFKGGIKEAELGALAAWIAGASAILRRDEQIEAEERNERRNWSWLQGDWTGREVERELAFLASMHPEAAAALPAYTPLPDDLSTLTLPTPFLAAFQDGLVLVKFHNAAVRKSKRRFGAIASFHKNTQKPYRAADNIRYWAKAAELRWETPIKVDALAVVYNAEPEAWRQFHDAIFAWCRSVREEIAAELQAEIANKR</sequence>
<feature type="region of interest" description="Disordered" evidence="1">
    <location>
        <begin position="1"/>
        <end position="20"/>
    </location>
</feature>
<keyword evidence="3" id="KW-1185">Reference proteome</keyword>